<comment type="function">
    <text evidence="8">Phosphorylation of dTMP to form dTDP in both de novo and salvage pathways of dTTP synthesis.</text>
</comment>
<evidence type="ECO:0000313" key="11">
    <source>
        <dbReference type="Proteomes" id="UP000231152"/>
    </source>
</evidence>
<dbReference type="Gene3D" id="3.40.50.300">
    <property type="entry name" value="P-loop containing nucleotide triphosphate hydrolases"/>
    <property type="match status" value="1"/>
</dbReference>
<dbReference type="GO" id="GO:0005829">
    <property type="term" value="C:cytosol"/>
    <property type="evidence" value="ECO:0007669"/>
    <property type="project" value="TreeGrafter"/>
</dbReference>
<dbReference type="AlphaFoldDB" id="A0A2M8LE49"/>
<comment type="similarity">
    <text evidence="1 8">Belongs to the thymidylate kinase family.</text>
</comment>
<evidence type="ECO:0000259" key="9">
    <source>
        <dbReference type="Pfam" id="PF02223"/>
    </source>
</evidence>
<comment type="caution">
    <text evidence="8">Lacks conserved residue(s) required for the propagation of feature annotation.</text>
</comment>
<dbReference type="SUPFAM" id="SSF52540">
    <property type="entry name" value="P-loop containing nucleoside triphosphate hydrolases"/>
    <property type="match status" value="1"/>
</dbReference>
<dbReference type="PANTHER" id="PTHR10344:SF4">
    <property type="entry name" value="UMP-CMP KINASE 2, MITOCHONDRIAL"/>
    <property type="match status" value="1"/>
</dbReference>
<dbReference type="Proteomes" id="UP000231152">
    <property type="component" value="Unassembled WGS sequence"/>
</dbReference>
<evidence type="ECO:0000256" key="5">
    <source>
        <dbReference type="ARBA" id="ARBA00022777"/>
    </source>
</evidence>
<keyword evidence="6 8" id="KW-0067">ATP-binding</keyword>
<name>A0A2M8LE49_9BACT</name>
<dbReference type="InterPro" id="IPR027417">
    <property type="entry name" value="P-loop_NTPase"/>
</dbReference>
<evidence type="ECO:0000256" key="2">
    <source>
        <dbReference type="ARBA" id="ARBA00022679"/>
    </source>
</evidence>
<comment type="catalytic activity">
    <reaction evidence="7 8">
        <text>dTMP + ATP = dTDP + ADP</text>
        <dbReference type="Rhea" id="RHEA:13517"/>
        <dbReference type="ChEBI" id="CHEBI:30616"/>
        <dbReference type="ChEBI" id="CHEBI:58369"/>
        <dbReference type="ChEBI" id="CHEBI:63528"/>
        <dbReference type="ChEBI" id="CHEBI:456216"/>
        <dbReference type="EC" id="2.7.4.9"/>
    </reaction>
</comment>
<evidence type="ECO:0000256" key="6">
    <source>
        <dbReference type="ARBA" id="ARBA00022840"/>
    </source>
</evidence>
<dbReference type="Pfam" id="PF02223">
    <property type="entry name" value="Thymidylate_kin"/>
    <property type="match status" value="1"/>
</dbReference>
<dbReference type="PANTHER" id="PTHR10344">
    <property type="entry name" value="THYMIDYLATE KINASE"/>
    <property type="match status" value="1"/>
</dbReference>
<feature type="domain" description="Thymidylate kinase-like" evidence="9">
    <location>
        <begin position="21"/>
        <end position="210"/>
    </location>
</feature>
<keyword evidence="4 8" id="KW-0547">Nucleotide-binding</keyword>
<evidence type="ECO:0000256" key="1">
    <source>
        <dbReference type="ARBA" id="ARBA00009776"/>
    </source>
</evidence>
<dbReference type="GO" id="GO:0006227">
    <property type="term" value="P:dUDP biosynthetic process"/>
    <property type="evidence" value="ECO:0007669"/>
    <property type="project" value="TreeGrafter"/>
</dbReference>
<dbReference type="GO" id="GO:0006235">
    <property type="term" value="P:dTTP biosynthetic process"/>
    <property type="evidence" value="ECO:0007669"/>
    <property type="project" value="UniProtKB-UniRule"/>
</dbReference>
<evidence type="ECO:0000313" key="10">
    <source>
        <dbReference type="EMBL" id="PJE75646.1"/>
    </source>
</evidence>
<dbReference type="InterPro" id="IPR018094">
    <property type="entry name" value="Thymidylate_kinase"/>
</dbReference>
<dbReference type="EMBL" id="PFET01000012">
    <property type="protein sequence ID" value="PJE75646.1"/>
    <property type="molecule type" value="Genomic_DNA"/>
</dbReference>
<evidence type="ECO:0000256" key="4">
    <source>
        <dbReference type="ARBA" id="ARBA00022741"/>
    </source>
</evidence>
<dbReference type="InterPro" id="IPR039430">
    <property type="entry name" value="Thymidylate_kin-like_dom"/>
</dbReference>
<keyword evidence="5 8" id="KW-0418">Kinase</keyword>
<reference evidence="10 11" key="1">
    <citation type="submission" date="2017-09" db="EMBL/GenBank/DDBJ databases">
        <title>Depth-based differentiation of microbial function through sediment-hosted aquifers and enrichment of novel symbionts in the deep terrestrial subsurface.</title>
        <authorList>
            <person name="Probst A.J."/>
            <person name="Ladd B."/>
            <person name="Jarett J.K."/>
            <person name="Geller-Mcgrath D.E."/>
            <person name="Sieber C.M."/>
            <person name="Emerson J.B."/>
            <person name="Anantharaman K."/>
            <person name="Thomas B.C."/>
            <person name="Malmstrom R."/>
            <person name="Stieglmeier M."/>
            <person name="Klingl A."/>
            <person name="Woyke T."/>
            <person name="Ryan C.M."/>
            <person name="Banfield J.F."/>
        </authorList>
    </citation>
    <scope>NUCLEOTIDE SEQUENCE [LARGE SCALE GENOMIC DNA]</scope>
    <source>
        <strain evidence="10">CG10_big_fil_rev_8_21_14_0_10_48_11</strain>
    </source>
</reference>
<evidence type="ECO:0000256" key="7">
    <source>
        <dbReference type="ARBA" id="ARBA00048743"/>
    </source>
</evidence>
<dbReference type="GO" id="GO:0004798">
    <property type="term" value="F:dTMP kinase activity"/>
    <property type="evidence" value="ECO:0007669"/>
    <property type="project" value="UniProtKB-UniRule"/>
</dbReference>
<organism evidence="10 11">
    <name type="scientific">Candidatus Uhrbacteria bacterium CG10_big_fil_rev_8_21_14_0_10_48_11</name>
    <dbReference type="NCBI Taxonomy" id="1975037"/>
    <lineage>
        <taxon>Bacteria</taxon>
        <taxon>Candidatus Uhriibacteriota</taxon>
    </lineage>
</organism>
<proteinExistence type="inferred from homology"/>
<dbReference type="HAMAP" id="MF_00165">
    <property type="entry name" value="Thymidylate_kinase"/>
    <property type="match status" value="1"/>
</dbReference>
<dbReference type="EC" id="2.7.4.9" evidence="8"/>
<dbReference type="CDD" id="cd01672">
    <property type="entry name" value="TMPK"/>
    <property type="match status" value="1"/>
</dbReference>
<evidence type="ECO:0000256" key="3">
    <source>
        <dbReference type="ARBA" id="ARBA00022727"/>
    </source>
</evidence>
<dbReference type="GO" id="GO:0006233">
    <property type="term" value="P:dTDP biosynthetic process"/>
    <property type="evidence" value="ECO:0007669"/>
    <property type="project" value="InterPro"/>
</dbReference>
<accession>A0A2M8LE49</accession>
<comment type="caution">
    <text evidence="10">The sequence shown here is derived from an EMBL/GenBank/DDBJ whole genome shotgun (WGS) entry which is preliminary data.</text>
</comment>
<sequence>MTKISSSVKLKKKRAGRLIVIDGTDGTGKATQTALLVKKLRAEGKKVAIADFPRYGLPSAYFVEQYLNGRYGSAKDIPPQAASLFYALDRFDAKQKMIDQLNDGYIIVSNRFVTANMGHQGGKIISLAERKKFFSWLDWLEHDLLGLPRPDLTILLHVPAALAQRLIDRKGRRAYIQGKRDLHEDDLGHLKAAEKTYLEIANLFPKFILVECLRNKSLLSPDEIHQAIWKKIERLVS</sequence>
<gene>
    <name evidence="8" type="primary">tmk</name>
    <name evidence="10" type="ORF">COV04_03545</name>
</gene>
<dbReference type="GO" id="GO:0005524">
    <property type="term" value="F:ATP binding"/>
    <property type="evidence" value="ECO:0007669"/>
    <property type="project" value="UniProtKB-UniRule"/>
</dbReference>
<keyword evidence="3 8" id="KW-0545">Nucleotide biosynthesis</keyword>
<protein>
    <recommendedName>
        <fullName evidence="8">Thymidylate kinase</fullName>
        <ecNumber evidence="8">2.7.4.9</ecNumber>
    </recommendedName>
    <alternativeName>
        <fullName evidence="8">dTMP kinase</fullName>
    </alternativeName>
</protein>
<keyword evidence="2 8" id="KW-0808">Transferase</keyword>
<evidence type="ECO:0000256" key="8">
    <source>
        <dbReference type="HAMAP-Rule" id="MF_00165"/>
    </source>
</evidence>